<evidence type="ECO:0000313" key="2">
    <source>
        <dbReference type="EMBL" id="EKC23084.1"/>
    </source>
</evidence>
<feature type="compositionally biased region" description="Basic and acidic residues" evidence="1">
    <location>
        <begin position="100"/>
        <end position="116"/>
    </location>
</feature>
<feature type="compositionally biased region" description="Basic and acidic residues" evidence="1">
    <location>
        <begin position="50"/>
        <end position="60"/>
    </location>
</feature>
<dbReference type="HOGENOM" id="CLU_1994813_0_0_1"/>
<organism evidence="2">
    <name type="scientific">Magallana gigas</name>
    <name type="common">Pacific oyster</name>
    <name type="synonym">Crassostrea gigas</name>
    <dbReference type="NCBI Taxonomy" id="29159"/>
    <lineage>
        <taxon>Eukaryota</taxon>
        <taxon>Metazoa</taxon>
        <taxon>Spiralia</taxon>
        <taxon>Lophotrochozoa</taxon>
        <taxon>Mollusca</taxon>
        <taxon>Bivalvia</taxon>
        <taxon>Autobranchia</taxon>
        <taxon>Pteriomorphia</taxon>
        <taxon>Ostreida</taxon>
        <taxon>Ostreoidea</taxon>
        <taxon>Ostreidae</taxon>
        <taxon>Magallana</taxon>
    </lineage>
</organism>
<gene>
    <name evidence="2" type="ORF">CGI_10000623</name>
</gene>
<protein>
    <submittedName>
        <fullName evidence="2">Uncharacterized protein</fullName>
    </submittedName>
</protein>
<evidence type="ECO:0000256" key="1">
    <source>
        <dbReference type="SAM" id="MobiDB-lite"/>
    </source>
</evidence>
<accession>K1PVW2</accession>
<sequence>MDSMEENVESASAYSGGKSLHQTQYVPFGSPLRREAREEKWESQRNQINSDKEPTPEKRETKKSKTNKPKRNNYKLQDGSNGAGRAVYSASVNGTNAQNDEDKGCVDETGQNRKEPVGLSKKIRI</sequence>
<feature type="compositionally biased region" description="Basic residues" evidence="1">
    <location>
        <begin position="61"/>
        <end position="73"/>
    </location>
</feature>
<dbReference type="InParanoid" id="K1PVW2"/>
<dbReference type="AlphaFoldDB" id="K1PVW2"/>
<proteinExistence type="predicted"/>
<feature type="compositionally biased region" description="Basic and acidic residues" evidence="1">
    <location>
        <begin position="32"/>
        <end position="43"/>
    </location>
</feature>
<feature type="region of interest" description="Disordered" evidence="1">
    <location>
        <begin position="1"/>
        <end position="125"/>
    </location>
</feature>
<reference evidence="2" key="1">
    <citation type="journal article" date="2012" name="Nature">
        <title>The oyster genome reveals stress adaptation and complexity of shell formation.</title>
        <authorList>
            <person name="Zhang G."/>
            <person name="Fang X."/>
            <person name="Guo X."/>
            <person name="Li L."/>
            <person name="Luo R."/>
            <person name="Xu F."/>
            <person name="Yang P."/>
            <person name="Zhang L."/>
            <person name="Wang X."/>
            <person name="Qi H."/>
            <person name="Xiong Z."/>
            <person name="Que H."/>
            <person name="Xie Y."/>
            <person name="Holland P.W."/>
            <person name="Paps J."/>
            <person name="Zhu Y."/>
            <person name="Wu F."/>
            <person name="Chen Y."/>
            <person name="Wang J."/>
            <person name="Peng C."/>
            <person name="Meng J."/>
            <person name="Yang L."/>
            <person name="Liu J."/>
            <person name="Wen B."/>
            <person name="Zhang N."/>
            <person name="Huang Z."/>
            <person name="Zhu Q."/>
            <person name="Feng Y."/>
            <person name="Mount A."/>
            <person name="Hedgecock D."/>
            <person name="Xu Z."/>
            <person name="Liu Y."/>
            <person name="Domazet-Loso T."/>
            <person name="Du Y."/>
            <person name="Sun X."/>
            <person name="Zhang S."/>
            <person name="Liu B."/>
            <person name="Cheng P."/>
            <person name="Jiang X."/>
            <person name="Li J."/>
            <person name="Fan D."/>
            <person name="Wang W."/>
            <person name="Fu W."/>
            <person name="Wang T."/>
            <person name="Wang B."/>
            <person name="Zhang J."/>
            <person name="Peng Z."/>
            <person name="Li Y."/>
            <person name="Li N."/>
            <person name="Wang J."/>
            <person name="Chen M."/>
            <person name="He Y."/>
            <person name="Tan F."/>
            <person name="Song X."/>
            <person name="Zheng Q."/>
            <person name="Huang R."/>
            <person name="Yang H."/>
            <person name="Du X."/>
            <person name="Chen L."/>
            <person name="Yang M."/>
            <person name="Gaffney P.M."/>
            <person name="Wang S."/>
            <person name="Luo L."/>
            <person name="She Z."/>
            <person name="Ming Y."/>
            <person name="Huang W."/>
            <person name="Zhang S."/>
            <person name="Huang B."/>
            <person name="Zhang Y."/>
            <person name="Qu T."/>
            <person name="Ni P."/>
            <person name="Miao G."/>
            <person name="Wang J."/>
            <person name="Wang Q."/>
            <person name="Steinberg C.E."/>
            <person name="Wang H."/>
            <person name="Li N."/>
            <person name="Qian L."/>
            <person name="Zhang G."/>
            <person name="Li Y."/>
            <person name="Yang H."/>
            <person name="Liu X."/>
            <person name="Wang J."/>
            <person name="Yin Y."/>
            <person name="Wang J."/>
        </authorList>
    </citation>
    <scope>NUCLEOTIDE SEQUENCE [LARGE SCALE GENOMIC DNA]</scope>
    <source>
        <strain evidence="2">05x7-T-G4-1.051#20</strain>
    </source>
</reference>
<dbReference type="EMBL" id="JH818526">
    <property type="protein sequence ID" value="EKC23084.1"/>
    <property type="molecule type" value="Genomic_DNA"/>
</dbReference>
<name>K1PVW2_MAGGI</name>